<keyword evidence="4 7" id="KW-0808">Transferase</keyword>
<gene>
    <name evidence="7" type="ORF">SAMN04488241_10142</name>
</gene>
<dbReference type="CDD" id="cd00761">
    <property type="entry name" value="Glyco_tranf_GTA_type"/>
    <property type="match status" value="1"/>
</dbReference>
<proteinExistence type="predicted"/>
<dbReference type="Gene3D" id="3.90.550.10">
    <property type="entry name" value="Spore Coat Polysaccharide Biosynthesis Protein SpsA, Chain A"/>
    <property type="match status" value="1"/>
</dbReference>
<evidence type="ECO:0000256" key="2">
    <source>
        <dbReference type="ARBA" id="ARBA00022475"/>
    </source>
</evidence>
<dbReference type="OrthoDB" id="114108at2"/>
<keyword evidence="5" id="KW-0472">Membrane</keyword>
<dbReference type="InterPro" id="IPR029044">
    <property type="entry name" value="Nucleotide-diphossugar_trans"/>
</dbReference>
<dbReference type="AlphaFoldDB" id="A0A1I5PJM6"/>
<dbReference type="Pfam" id="PF00535">
    <property type="entry name" value="Glycos_transf_2"/>
    <property type="match status" value="1"/>
</dbReference>
<dbReference type="PANTHER" id="PTHR43646:SF2">
    <property type="entry name" value="GLYCOSYLTRANSFERASE 2-LIKE DOMAIN-CONTAINING PROTEIN"/>
    <property type="match status" value="1"/>
</dbReference>
<dbReference type="GO" id="GO:0005886">
    <property type="term" value="C:plasma membrane"/>
    <property type="evidence" value="ECO:0007669"/>
    <property type="project" value="UniProtKB-SubCell"/>
</dbReference>
<evidence type="ECO:0000313" key="8">
    <source>
        <dbReference type="Proteomes" id="UP000199586"/>
    </source>
</evidence>
<evidence type="ECO:0000256" key="5">
    <source>
        <dbReference type="ARBA" id="ARBA00023136"/>
    </source>
</evidence>
<keyword evidence="2" id="KW-1003">Cell membrane</keyword>
<protein>
    <submittedName>
        <fullName evidence="7">Glycosyl transferase family 2</fullName>
    </submittedName>
</protein>
<name>A0A1I5PJM6_9SPHN</name>
<keyword evidence="3" id="KW-0328">Glycosyltransferase</keyword>
<evidence type="ECO:0000256" key="3">
    <source>
        <dbReference type="ARBA" id="ARBA00022676"/>
    </source>
</evidence>
<dbReference type="GO" id="GO:0016757">
    <property type="term" value="F:glycosyltransferase activity"/>
    <property type="evidence" value="ECO:0007669"/>
    <property type="project" value="UniProtKB-KW"/>
</dbReference>
<dbReference type="InterPro" id="IPR001173">
    <property type="entry name" value="Glyco_trans_2-like"/>
</dbReference>
<feature type="domain" description="Glycosyltransferase 2-like" evidence="6">
    <location>
        <begin position="7"/>
        <end position="138"/>
    </location>
</feature>
<evidence type="ECO:0000256" key="4">
    <source>
        <dbReference type="ARBA" id="ARBA00022679"/>
    </source>
</evidence>
<dbReference type="Proteomes" id="UP000199586">
    <property type="component" value="Unassembled WGS sequence"/>
</dbReference>
<evidence type="ECO:0000256" key="1">
    <source>
        <dbReference type="ARBA" id="ARBA00004236"/>
    </source>
</evidence>
<dbReference type="RefSeq" id="WP_093329844.1">
    <property type="nucleotide sequence ID" value="NZ_FOXP01000001.1"/>
</dbReference>
<evidence type="ECO:0000313" key="7">
    <source>
        <dbReference type="EMBL" id="SFP34000.1"/>
    </source>
</evidence>
<dbReference type="SUPFAM" id="SSF53448">
    <property type="entry name" value="Nucleotide-diphospho-sugar transferases"/>
    <property type="match status" value="1"/>
</dbReference>
<reference evidence="7 8" key="1">
    <citation type="submission" date="2016-10" db="EMBL/GenBank/DDBJ databases">
        <authorList>
            <person name="de Groot N.N."/>
        </authorList>
    </citation>
    <scope>NUCLEOTIDE SEQUENCE [LARGE SCALE GENOMIC DNA]</scope>
    <source>
        <strain evidence="7 8">CGMCC 1.9113</strain>
    </source>
</reference>
<dbReference type="PANTHER" id="PTHR43646">
    <property type="entry name" value="GLYCOSYLTRANSFERASE"/>
    <property type="match status" value="1"/>
</dbReference>
<organism evidence="7 8">
    <name type="scientific">Sphingomonas rubra</name>
    <dbReference type="NCBI Taxonomy" id="634430"/>
    <lineage>
        <taxon>Bacteria</taxon>
        <taxon>Pseudomonadati</taxon>
        <taxon>Pseudomonadota</taxon>
        <taxon>Alphaproteobacteria</taxon>
        <taxon>Sphingomonadales</taxon>
        <taxon>Sphingomonadaceae</taxon>
        <taxon>Sphingomonas</taxon>
    </lineage>
</organism>
<sequence length="301" mass="31674">MSVRPWCVCVPARDEAARLPILLDALAAQDVPGPVPLALCVNNSRDNGAEIARRHPACTAGRIVLLLDECTLPADAAHVGTARGRAMDAGLRLVGDDGVLLATDADCRPPPTWVSATLAAIARGADLVGGRIEIDEAEPLAPDLVRIRHRLDHYWAAVRAIEDAVDPQPHDPPPRHGDHTGASLAIVGRLYRAAGGVPALSCGEDRALVAAAVALGGRLVHPPSVWTRTSPRRDGRAPGGMAAALADWQATLASRGEVMVPHLDHWRRRAAWRAASRPTLGAALATHEAALPPMPCDTALT</sequence>
<comment type="subcellular location">
    <subcellularLocation>
        <location evidence="1">Cell membrane</location>
    </subcellularLocation>
</comment>
<keyword evidence="8" id="KW-1185">Reference proteome</keyword>
<dbReference type="EMBL" id="FOXP01000001">
    <property type="protein sequence ID" value="SFP34000.1"/>
    <property type="molecule type" value="Genomic_DNA"/>
</dbReference>
<dbReference type="STRING" id="634430.SAMN04488241_10142"/>
<evidence type="ECO:0000259" key="6">
    <source>
        <dbReference type="Pfam" id="PF00535"/>
    </source>
</evidence>
<accession>A0A1I5PJM6</accession>